<keyword evidence="2" id="KW-1185">Reference proteome</keyword>
<reference evidence="1" key="1">
    <citation type="journal article" date="2023" name="IScience">
        <title>Live-bearing cockroach genome reveals convergent evolutionary mechanisms linked to viviparity in insects and beyond.</title>
        <authorList>
            <person name="Fouks B."/>
            <person name="Harrison M.C."/>
            <person name="Mikhailova A.A."/>
            <person name="Marchal E."/>
            <person name="English S."/>
            <person name="Carruthers M."/>
            <person name="Jennings E.C."/>
            <person name="Chiamaka E.L."/>
            <person name="Frigard R.A."/>
            <person name="Pippel M."/>
            <person name="Attardo G.M."/>
            <person name="Benoit J.B."/>
            <person name="Bornberg-Bauer E."/>
            <person name="Tobe S.S."/>
        </authorList>
    </citation>
    <scope>NUCLEOTIDE SEQUENCE</scope>
    <source>
        <strain evidence="1">Stay&amp;Tobe</strain>
    </source>
</reference>
<proteinExistence type="predicted"/>
<sequence length="184" mass="21157">YANKVECYLTFGHDFYKIGRRGFYLCLFFWRSGRFLQTTFVLYGSVLRRIGAIFAVVRFRRLFGVVRFGSCSPIQASTTLHVAQPWFSSCLLRCSGDDMVSSESSFPCRCQRSRSCEVDLVIPLFHMLHQLRKIILALAKMTLRKMIVSIVMTLQKEAGLDVLLVFSRLTTLVLESIVMMMMPL</sequence>
<feature type="non-terminal residue" evidence="1">
    <location>
        <position position="1"/>
    </location>
</feature>
<reference evidence="1" key="2">
    <citation type="submission" date="2023-05" db="EMBL/GenBank/DDBJ databases">
        <authorList>
            <person name="Fouks B."/>
        </authorList>
    </citation>
    <scope>NUCLEOTIDE SEQUENCE</scope>
    <source>
        <strain evidence="1">Stay&amp;Tobe</strain>
        <tissue evidence="1">Testes</tissue>
    </source>
</reference>
<evidence type="ECO:0000313" key="2">
    <source>
        <dbReference type="Proteomes" id="UP001233999"/>
    </source>
</evidence>
<dbReference type="EMBL" id="JASPKZ010001576">
    <property type="protein sequence ID" value="KAJ9597927.1"/>
    <property type="molecule type" value="Genomic_DNA"/>
</dbReference>
<name>A0AAD8EQB2_DIPPU</name>
<dbReference type="Proteomes" id="UP001233999">
    <property type="component" value="Unassembled WGS sequence"/>
</dbReference>
<evidence type="ECO:0000313" key="1">
    <source>
        <dbReference type="EMBL" id="KAJ9597927.1"/>
    </source>
</evidence>
<accession>A0AAD8EQB2</accession>
<gene>
    <name evidence="1" type="ORF">L9F63_011214</name>
</gene>
<organism evidence="1 2">
    <name type="scientific">Diploptera punctata</name>
    <name type="common">Pacific beetle cockroach</name>
    <dbReference type="NCBI Taxonomy" id="6984"/>
    <lineage>
        <taxon>Eukaryota</taxon>
        <taxon>Metazoa</taxon>
        <taxon>Ecdysozoa</taxon>
        <taxon>Arthropoda</taxon>
        <taxon>Hexapoda</taxon>
        <taxon>Insecta</taxon>
        <taxon>Pterygota</taxon>
        <taxon>Neoptera</taxon>
        <taxon>Polyneoptera</taxon>
        <taxon>Dictyoptera</taxon>
        <taxon>Blattodea</taxon>
        <taxon>Blaberoidea</taxon>
        <taxon>Blaberidae</taxon>
        <taxon>Diplopterinae</taxon>
        <taxon>Diploptera</taxon>
    </lineage>
</organism>
<feature type="non-terminal residue" evidence="1">
    <location>
        <position position="184"/>
    </location>
</feature>
<dbReference type="AlphaFoldDB" id="A0AAD8EQB2"/>
<protein>
    <submittedName>
        <fullName evidence="1">Uncharacterized protein</fullName>
    </submittedName>
</protein>
<comment type="caution">
    <text evidence="1">The sequence shown here is derived from an EMBL/GenBank/DDBJ whole genome shotgun (WGS) entry which is preliminary data.</text>
</comment>